<evidence type="ECO:0000313" key="3">
    <source>
        <dbReference type="EMBL" id="MBB2150385.1"/>
    </source>
</evidence>
<protein>
    <submittedName>
        <fullName evidence="3">Aminotransferase class I/II-fold pyridoxal phosphate-dependent enzyme</fullName>
    </submittedName>
</protein>
<dbReference type="EMBL" id="WNXC01000006">
    <property type="protein sequence ID" value="MBB2150385.1"/>
    <property type="molecule type" value="Genomic_DNA"/>
</dbReference>
<reference evidence="3 4" key="1">
    <citation type="submission" date="2019-11" db="EMBL/GenBank/DDBJ databases">
        <title>Description of Pedobacter sp. LMG 31462T.</title>
        <authorList>
            <person name="Carlier A."/>
            <person name="Qi S."/>
            <person name="Vandamme P."/>
        </authorList>
    </citation>
    <scope>NUCLEOTIDE SEQUENCE [LARGE SCALE GENOMIC DNA]</scope>
    <source>
        <strain evidence="3 4">LMG 31462</strain>
    </source>
</reference>
<keyword evidence="4" id="KW-1185">Reference proteome</keyword>
<accession>A0ABR6EYS2</accession>
<proteinExistence type="inferred from homology"/>
<dbReference type="Proteomes" id="UP000636110">
    <property type="component" value="Unassembled WGS sequence"/>
</dbReference>
<evidence type="ECO:0000256" key="1">
    <source>
        <dbReference type="ARBA" id="ARBA00037999"/>
    </source>
</evidence>
<dbReference type="GO" id="GO:0008483">
    <property type="term" value="F:transaminase activity"/>
    <property type="evidence" value="ECO:0007669"/>
    <property type="project" value="UniProtKB-KW"/>
</dbReference>
<organism evidence="3 4">
    <name type="scientific">Pedobacter gandavensis</name>
    <dbReference type="NCBI Taxonomy" id="2679963"/>
    <lineage>
        <taxon>Bacteria</taxon>
        <taxon>Pseudomonadati</taxon>
        <taxon>Bacteroidota</taxon>
        <taxon>Sphingobacteriia</taxon>
        <taxon>Sphingobacteriales</taxon>
        <taxon>Sphingobacteriaceae</taxon>
        <taxon>Pedobacter</taxon>
    </lineage>
</organism>
<keyword evidence="3" id="KW-0032">Aminotransferase</keyword>
<dbReference type="PANTHER" id="PTHR30244">
    <property type="entry name" value="TRANSAMINASE"/>
    <property type="match status" value="1"/>
</dbReference>
<dbReference type="Pfam" id="PF01041">
    <property type="entry name" value="DegT_DnrJ_EryC1"/>
    <property type="match status" value="1"/>
</dbReference>
<dbReference type="InterPro" id="IPR015424">
    <property type="entry name" value="PyrdxlP-dep_Trfase"/>
</dbReference>
<gene>
    <name evidence="3" type="ORF">GM920_15920</name>
</gene>
<comment type="similarity">
    <text evidence="1 2">Belongs to the DegT/DnrJ/EryC1 family.</text>
</comment>
<evidence type="ECO:0000256" key="2">
    <source>
        <dbReference type="RuleBase" id="RU004508"/>
    </source>
</evidence>
<comment type="caution">
    <text evidence="3">The sequence shown here is derived from an EMBL/GenBank/DDBJ whole genome shotgun (WGS) entry which is preliminary data.</text>
</comment>
<dbReference type="RefSeq" id="WP_182959320.1">
    <property type="nucleotide sequence ID" value="NZ_WNXC01000006.1"/>
</dbReference>
<dbReference type="InterPro" id="IPR000653">
    <property type="entry name" value="DegT/StrS_aminotransferase"/>
</dbReference>
<dbReference type="PANTHER" id="PTHR30244:SF34">
    <property type="entry name" value="DTDP-4-AMINO-4,6-DIDEOXYGALACTOSE TRANSAMINASE"/>
    <property type="match status" value="1"/>
</dbReference>
<sequence>MIPRGKLDLNFQDIFVGIGYCLADLFPGGNKQPVFPKKRDQLVTLSVRTALDLLLTALNYPPGTEVLVSNINIPDMFNIIRAHQLVPIPLSVSRDSLSIDLEELESAINPASKLLLLSPLFGGIMDMEAIIGIAKKHQLMVIEDAAQAFMGDCPDHFPSWDTAHPGHPETDALLYSFGLIKTNTAISGALIKIKDPDLYIKIKQLNDGLSRQKTSVYLKKLFKVLFMKVLTINSCYTLFYHLITGLGKDFDEVLTGFTRGFPGNDPLKKIRFRPCLANHWLLERKWNHFSPSRIEDRKQLAEDLLSGLPEAQKIGFLNKNHSYWVLPIECDDPDGMIRELRKHGFDATAKASSLIKLAPIKPEHEQPSALNLKQLIYLPMDTQMKSSKRRQLRLLLQKKTD</sequence>
<evidence type="ECO:0000313" key="4">
    <source>
        <dbReference type="Proteomes" id="UP000636110"/>
    </source>
</evidence>
<dbReference type="Gene3D" id="3.40.640.10">
    <property type="entry name" value="Type I PLP-dependent aspartate aminotransferase-like (Major domain)"/>
    <property type="match status" value="1"/>
</dbReference>
<name>A0ABR6EYS2_9SPHI</name>
<dbReference type="SUPFAM" id="SSF53383">
    <property type="entry name" value="PLP-dependent transferases"/>
    <property type="match status" value="1"/>
</dbReference>
<dbReference type="InterPro" id="IPR015421">
    <property type="entry name" value="PyrdxlP-dep_Trfase_major"/>
</dbReference>
<keyword evidence="2" id="KW-0663">Pyridoxal phosphate</keyword>
<keyword evidence="3" id="KW-0808">Transferase</keyword>